<dbReference type="PANTHER" id="PTHR46889">
    <property type="entry name" value="TRANSPOSASE INSF FOR INSERTION SEQUENCE IS3B-RELATED"/>
    <property type="match status" value="1"/>
</dbReference>
<keyword evidence="3" id="KW-1185">Reference proteome</keyword>
<evidence type="ECO:0000313" key="3">
    <source>
        <dbReference type="Proteomes" id="UP000217676"/>
    </source>
</evidence>
<dbReference type="Proteomes" id="UP000217676">
    <property type="component" value="Chromosome"/>
</dbReference>
<protein>
    <submittedName>
        <fullName evidence="2">Transposase</fullName>
    </submittedName>
</protein>
<dbReference type="KEGG" id="slau:SLA_7052"/>
<proteinExistence type="predicted"/>
<evidence type="ECO:0000259" key="1">
    <source>
        <dbReference type="Pfam" id="PF13276"/>
    </source>
</evidence>
<feature type="domain" description="HTH-like" evidence="1">
    <location>
        <begin position="31"/>
        <end position="87"/>
    </location>
</feature>
<name>A0A169PI27_STRLU</name>
<organism evidence="2 3">
    <name type="scientific">Streptomyces laurentii</name>
    <dbReference type="NCBI Taxonomy" id="39478"/>
    <lineage>
        <taxon>Bacteria</taxon>
        <taxon>Bacillati</taxon>
        <taxon>Actinomycetota</taxon>
        <taxon>Actinomycetes</taxon>
        <taxon>Kitasatosporales</taxon>
        <taxon>Streptomycetaceae</taxon>
        <taxon>Streptomyces</taxon>
    </lineage>
</organism>
<dbReference type="Pfam" id="PF13276">
    <property type="entry name" value="HTH_21"/>
    <property type="match status" value="1"/>
</dbReference>
<gene>
    <name evidence="2" type="ORF">SLA_7052</name>
</gene>
<dbReference type="EMBL" id="AP017424">
    <property type="protein sequence ID" value="BAU87918.1"/>
    <property type="molecule type" value="Genomic_DNA"/>
</dbReference>
<dbReference type="AlphaFoldDB" id="A0A169PI27"/>
<reference evidence="2 3" key="1">
    <citation type="journal article" date="2016" name="Genome Announc.">
        <title>Complete Genome Sequence of Thiostrepton-Producing Streptomyces laurentii ATCC 31255.</title>
        <authorList>
            <person name="Doi K."/>
            <person name="Fujino Y."/>
            <person name="Nagayoshi Y."/>
            <person name="Ohshima T."/>
            <person name="Ogata S."/>
        </authorList>
    </citation>
    <scope>NUCLEOTIDE SEQUENCE [LARGE SCALE GENOMIC DNA]</scope>
    <source>
        <strain evidence="2 3">ATCC 31255</strain>
    </source>
</reference>
<evidence type="ECO:0000313" key="2">
    <source>
        <dbReference type="EMBL" id="BAU87918.1"/>
    </source>
</evidence>
<sequence>MLTEHECKIAPSTYYAARKRAAEPSARQVRDTALKGLIREVHEANFRVYGARKIRRELHRQGHEVARCTVERLMRELGITGAVRGKKIITTVPGGSVERAPDLVDRKFVAPAPNRCRAADFT</sequence>
<dbReference type="InterPro" id="IPR050900">
    <property type="entry name" value="Transposase_IS3/IS150/IS904"/>
</dbReference>
<dbReference type="InterPro" id="IPR025948">
    <property type="entry name" value="HTH-like_dom"/>
</dbReference>
<dbReference type="RefSeq" id="WP_359885717.1">
    <property type="nucleotide sequence ID" value="NZ_JBEYHT010000129.1"/>
</dbReference>
<dbReference type="PANTHER" id="PTHR46889:SF4">
    <property type="entry name" value="TRANSPOSASE INSO FOR INSERTION SEQUENCE ELEMENT IS911B-RELATED"/>
    <property type="match status" value="1"/>
</dbReference>
<accession>A0A169PI27</accession>